<evidence type="ECO:0000256" key="1">
    <source>
        <dbReference type="SAM" id="MobiDB-lite"/>
    </source>
</evidence>
<organism evidence="2">
    <name type="scientific">Rhodococcus hoagii</name>
    <name type="common">Corynebacterium equii</name>
    <dbReference type="NCBI Taxonomy" id="43767"/>
    <lineage>
        <taxon>Bacteria</taxon>
        <taxon>Bacillati</taxon>
        <taxon>Actinomycetota</taxon>
        <taxon>Actinomycetes</taxon>
        <taxon>Mycobacteriales</taxon>
        <taxon>Nocardiaceae</taxon>
        <taxon>Prescottella</taxon>
    </lineage>
</organism>
<sequence length="335" mass="36446">MIFTDVIRSFRPNELKNPGRIMAQGQRGGSGDYGNNCTAHIKEHPMAGGTTPAAPAGGPPTPNTMPLSRQPTPAAPSPQLTAPSAAPASLAFVSQDRLAPYMHAANNDQGWAWDLYVWNRDLSVAFLADIAILEVALRNALSDQLTAVFGTTWYATEMGIDFRCQSALAKAWRDLPAHRQKPGWLVSQLMFGFWTGLLDAGGYVGKEPQRFKVNHEGLWRKGLSNAFPGGKVEAAATKSQFTRATTHKTVNIVNAVRNRAAHHEPFLSGFPLPGQRTQRGTQPIRLTALDGHNECMKLARLLDRNLARWITGNTQVPKLLATRPTAPSPTTTSNP</sequence>
<dbReference type="AlphaFoldDB" id="A0A1Z1UX66"/>
<geneLocation type="plasmid" evidence="2">
    <name>pVAPN1572</name>
</geneLocation>
<keyword evidence="2" id="KW-0614">Plasmid</keyword>
<accession>A0A1Z1UX66</accession>
<reference evidence="2" key="1">
    <citation type="journal article" date="2017" name="Genome Biol. Evol.">
        <title>Comparative Genomics of Rhodococcus equi Virulence Plasmids Indicates Host-Driven Evolution of the vap Pathogenicity Island.</title>
        <authorList>
            <person name="MacArthur I."/>
            <person name="Anastasi E."/>
            <person name="Alvarez S."/>
            <person name="Scortti M."/>
            <person name="Vazquez-Boland J.A."/>
        </authorList>
    </citation>
    <scope>NUCLEOTIDE SEQUENCE</scope>
    <source>
        <strain evidence="2">PAM1572</strain>
        <plasmid evidence="2">pVAPN1572</plasmid>
    </source>
</reference>
<gene>
    <name evidence="2" type="ORF">pVAPN1572_0003</name>
</gene>
<protein>
    <submittedName>
        <fullName evidence="2">Abi-like protein</fullName>
    </submittedName>
</protein>
<evidence type="ECO:0000313" key="2">
    <source>
        <dbReference type="EMBL" id="ARX60044.1"/>
    </source>
</evidence>
<feature type="compositionally biased region" description="Low complexity" evidence="1">
    <location>
        <begin position="64"/>
        <end position="83"/>
    </location>
</feature>
<dbReference type="EMBL" id="KX443401">
    <property type="protein sequence ID" value="ARX60044.1"/>
    <property type="molecule type" value="Genomic_DNA"/>
</dbReference>
<proteinExistence type="predicted"/>
<name>A0A1Z1UX66_RHOHA</name>
<feature type="region of interest" description="Disordered" evidence="1">
    <location>
        <begin position="47"/>
        <end position="83"/>
    </location>
</feature>
<feature type="compositionally biased region" description="Low complexity" evidence="1">
    <location>
        <begin position="47"/>
        <end position="56"/>
    </location>
</feature>